<dbReference type="SMART" id="SM00530">
    <property type="entry name" value="HTH_XRE"/>
    <property type="match status" value="1"/>
</dbReference>
<dbReference type="InterPro" id="IPR001387">
    <property type="entry name" value="Cro/C1-type_HTH"/>
</dbReference>
<dbReference type="SUPFAM" id="SSF47413">
    <property type="entry name" value="lambda repressor-like DNA-binding domains"/>
    <property type="match status" value="1"/>
</dbReference>
<sequence length="97" mass="10724">MDNRIKEVIKEKGMTAKELAEKIGLSSVSLYNIINGKQEASANTLKIISECLNVPFWQLFVSPEEVSKESGTGLHCPVCGAELELKQKEVKTFQGIK</sequence>
<organism evidence="2">
    <name type="scientific">Paraprevotella clara</name>
    <dbReference type="NCBI Taxonomy" id="454154"/>
    <lineage>
        <taxon>Bacteria</taxon>
        <taxon>Pseudomonadati</taxon>
        <taxon>Bacteroidota</taxon>
        <taxon>Bacteroidia</taxon>
        <taxon>Bacteroidales</taxon>
        <taxon>Prevotellaceae</taxon>
        <taxon>Paraprevotella</taxon>
    </lineage>
</organism>
<dbReference type="GO" id="GO:0003677">
    <property type="term" value="F:DNA binding"/>
    <property type="evidence" value="ECO:0007669"/>
    <property type="project" value="InterPro"/>
</dbReference>
<reference evidence="2" key="1">
    <citation type="submission" date="2019-11" db="EMBL/GenBank/DDBJ databases">
        <authorList>
            <person name="Feng L."/>
        </authorList>
    </citation>
    <scope>NUCLEOTIDE SEQUENCE</scope>
    <source>
        <strain evidence="2">PclaraLFYP37</strain>
    </source>
</reference>
<dbReference type="PROSITE" id="PS50943">
    <property type="entry name" value="HTH_CROC1"/>
    <property type="match status" value="1"/>
</dbReference>
<dbReference type="Pfam" id="PF01381">
    <property type="entry name" value="HTH_3"/>
    <property type="match status" value="1"/>
</dbReference>
<dbReference type="AlphaFoldDB" id="A0A6N3EUE2"/>
<gene>
    <name evidence="2" type="ORF">PCLFYP37_02929</name>
</gene>
<dbReference type="InterPro" id="IPR010982">
    <property type="entry name" value="Lambda_DNA-bd_dom_sf"/>
</dbReference>
<dbReference type="EMBL" id="CACRUT010000016">
    <property type="protein sequence ID" value="VYU44672.1"/>
    <property type="molecule type" value="Genomic_DNA"/>
</dbReference>
<dbReference type="RefSeq" id="WP_412443276.1">
    <property type="nucleotide sequence ID" value="NZ_CACRUT010000016.1"/>
</dbReference>
<feature type="domain" description="HTH cro/C1-type" evidence="1">
    <location>
        <begin position="5"/>
        <end position="66"/>
    </location>
</feature>
<evidence type="ECO:0000313" key="2">
    <source>
        <dbReference type="EMBL" id="VYU44672.1"/>
    </source>
</evidence>
<evidence type="ECO:0000259" key="1">
    <source>
        <dbReference type="PROSITE" id="PS50943"/>
    </source>
</evidence>
<accession>A0A6N3EUE2</accession>
<dbReference type="CDD" id="cd00093">
    <property type="entry name" value="HTH_XRE"/>
    <property type="match status" value="1"/>
</dbReference>
<proteinExistence type="predicted"/>
<dbReference type="Gene3D" id="1.10.260.40">
    <property type="entry name" value="lambda repressor-like DNA-binding domains"/>
    <property type="match status" value="1"/>
</dbReference>
<protein>
    <submittedName>
        <fullName evidence="2">Anaerobic benzoate catabolism transcriptional regulator</fullName>
    </submittedName>
</protein>
<name>A0A6N3EUE2_9BACT</name>